<evidence type="ECO:0000256" key="2">
    <source>
        <dbReference type="ARBA" id="ARBA00022603"/>
    </source>
</evidence>
<dbReference type="SUPFAM" id="SSF53335">
    <property type="entry name" value="S-adenosyl-L-methionine-dependent methyltransferases"/>
    <property type="match status" value="1"/>
</dbReference>
<evidence type="ECO:0000313" key="5">
    <source>
        <dbReference type="EMBL" id="GJG28949.1"/>
    </source>
</evidence>
<dbReference type="Pfam" id="PF01555">
    <property type="entry name" value="N6_N4_Mtase"/>
    <property type="match status" value="1"/>
</dbReference>
<proteinExistence type="inferred from homology"/>
<dbReference type="GO" id="GO:0032259">
    <property type="term" value="P:methylation"/>
    <property type="evidence" value="ECO:0007669"/>
    <property type="project" value="UniProtKB-KW"/>
</dbReference>
<comment type="similarity">
    <text evidence="1">Belongs to the N(4)/N(6)-methyltransferase family.</text>
</comment>
<dbReference type="RefSeq" id="WP_006281134.1">
    <property type="nucleotide sequence ID" value="NZ_BPTR01000001.1"/>
</dbReference>
<feature type="domain" description="DNA methylase N-4/N-6" evidence="4">
    <location>
        <begin position="486"/>
        <end position="798"/>
    </location>
</feature>
<evidence type="ECO:0000256" key="3">
    <source>
        <dbReference type="ARBA" id="ARBA00022679"/>
    </source>
</evidence>
<gene>
    <name evidence="5" type="ORF">PRRU23_26490</name>
</gene>
<sequence>MAQNYYESFKKKLEEIFMMDHAELDFGIYRIMNQKRNDIQHFLDFELLPQVKQVLKGNDGGDADRTKKRMEEIVASVGGNVEVLPKGTPIRDEYDKLETQLAHSGDTESMQAEVFSHLVTFFSRYYDGGDFLSKRRYKDNTYAIPYNGEEVKLHWANSDQYYIKTSEYFRDYTFVLPTSRKKVHFVLKDASTEQNNNRAANNMERRFALWVPTPEDELTTPLAIRRGAEGEAELDIYFTYELMPKATKQKDLLAAALEGIMPLVPADFEEVLTTKAPTKDNPNRTLLEKHLTDYTAKNSFDYFIHKDLGGFLHRELDFYIKNEVLHIDDLDAQLINSQLTIVRAIKQVGEKIIRMLAQLENFQRKLWLKKKFVVQSDYCITLDRVPEKLYPEIIANEAQRKEWVRLFAIDEIKGDLTTEAYSEPLTIEFLKQNSFLVLDTAFFDAKFKHQLVKSMENIDEQTNGLLINSENFQALELLQEKYRERVKCVYIDPPYNTGSDGFAYKDQYKDSSWLTMMENRLLIVKQLMTLDSSISISINENELFNSKCLLDSMFSKYLTTFSVKVRHEDRILKGDKDFHEVYESLLLYALSDSFKPLKRQKDNSSDADYLYTIETEGGPDEVLSLGNKEVEVYAPEHYKIIKHQESSFDYTKPISVRGSIREGNSSGRFYVAYLENLAASHPGFIFKVPNMGDDKFGFRYFWTPSVESGRKNGDYYQGAPINRKDTIEIPYPNYVDFEKAFNDATDEGGVSFRNGKKPISFIQHVLSLQNIGKDKNALIIDFFAGSASTGHAVIEMNKDQGNRKYLLSQVGDIFDDVTKPRMERTVYSDSWKDGKPVSRQGISQCFKYIRLEQYEDTLNNLEIKKQQIDWRDDEFHESYMLSYMLDTETRDSLLNQKMFVNPFNMSLKTTKDNELVETKVDMVETFNYLIGLNVETEDWFENDNICVVQGKTHRRGLKTLVIWRNCEEIDNEKLCRFFERMDFRTRDSEFDLIYVNGDNTLPNLRRDEENWKVVLTEEEFAKRMFEEA</sequence>
<dbReference type="Proteomes" id="UP000887043">
    <property type="component" value="Unassembled WGS sequence"/>
</dbReference>
<dbReference type="EMBL" id="BPTR01000001">
    <property type="protein sequence ID" value="GJG28949.1"/>
    <property type="molecule type" value="Genomic_DNA"/>
</dbReference>
<dbReference type="PROSITE" id="PS00092">
    <property type="entry name" value="N6_MTASE"/>
    <property type="match status" value="1"/>
</dbReference>
<reference evidence="5" key="1">
    <citation type="submission" date="2021-08" db="EMBL/GenBank/DDBJ databases">
        <title>Prevotella lacticifex sp. nov., isolated from rumen of cow.</title>
        <authorList>
            <person name="Shinkai T."/>
            <person name="Ikeyama N."/>
            <person name="Kumagai M."/>
            <person name="Ohmori H."/>
            <person name="Sakamoto M."/>
            <person name="Ohkuma M."/>
            <person name="Mitsumori M."/>
        </authorList>
    </citation>
    <scope>NUCLEOTIDE SEQUENCE</scope>
    <source>
        <strain evidence="5">DSM 11371</strain>
    </source>
</reference>
<comment type="caution">
    <text evidence="5">The sequence shown here is derived from an EMBL/GenBank/DDBJ whole genome shotgun (WGS) entry which is preliminary data.</text>
</comment>
<dbReference type="GO" id="GO:0003677">
    <property type="term" value="F:DNA binding"/>
    <property type="evidence" value="ECO:0007669"/>
    <property type="project" value="InterPro"/>
</dbReference>
<dbReference type="Gene3D" id="3.40.50.150">
    <property type="entry name" value="Vaccinia Virus protein VP39"/>
    <property type="match status" value="1"/>
</dbReference>
<dbReference type="InterPro" id="IPR002941">
    <property type="entry name" value="DNA_methylase_N4/N6"/>
</dbReference>
<evidence type="ECO:0000256" key="1">
    <source>
        <dbReference type="ARBA" id="ARBA00006594"/>
    </source>
</evidence>
<dbReference type="InterPro" id="IPR029063">
    <property type="entry name" value="SAM-dependent_MTases_sf"/>
</dbReference>
<accession>A0AA37HZJ3</accession>
<protein>
    <recommendedName>
        <fullName evidence="4">DNA methylase N-4/N-6 domain-containing protein</fullName>
    </recommendedName>
</protein>
<evidence type="ECO:0000313" key="6">
    <source>
        <dbReference type="Proteomes" id="UP000887043"/>
    </source>
</evidence>
<evidence type="ECO:0000259" key="4">
    <source>
        <dbReference type="Pfam" id="PF01555"/>
    </source>
</evidence>
<keyword evidence="3" id="KW-0808">Transferase</keyword>
<dbReference type="GO" id="GO:0008170">
    <property type="term" value="F:N-methyltransferase activity"/>
    <property type="evidence" value="ECO:0007669"/>
    <property type="project" value="InterPro"/>
</dbReference>
<organism evidence="5 6">
    <name type="scientific">Segatella bryantii</name>
    <name type="common">Prevotella bryantii</name>
    <dbReference type="NCBI Taxonomy" id="77095"/>
    <lineage>
        <taxon>Bacteria</taxon>
        <taxon>Pseudomonadati</taxon>
        <taxon>Bacteroidota</taxon>
        <taxon>Bacteroidia</taxon>
        <taxon>Bacteroidales</taxon>
        <taxon>Prevotellaceae</taxon>
        <taxon>Segatella</taxon>
    </lineage>
</organism>
<keyword evidence="2" id="KW-0489">Methyltransferase</keyword>
<dbReference type="InterPro" id="IPR002052">
    <property type="entry name" value="DNA_methylase_N6_adenine_CS"/>
</dbReference>
<name>A0AA37HZJ3_SEGBR</name>
<dbReference type="AlphaFoldDB" id="A0AA37HZJ3"/>